<evidence type="ECO:0000256" key="7">
    <source>
        <dbReference type="ARBA" id="ARBA00023004"/>
    </source>
</evidence>
<dbReference type="InterPro" id="IPR017896">
    <property type="entry name" value="4Fe4S_Fe-S-bd"/>
</dbReference>
<feature type="region of interest" description="Hydrophobic" evidence="10">
    <location>
        <begin position="1"/>
        <end position="30"/>
    </location>
</feature>
<evidence type="ECO:0000256" key="5">
    <source>
        <dbReference type="ARBA" id="ARBA00022967"/>
    </source>
</evidence>
<keyword evidence="11" id="KW-0812">Transmembrane</keyword>
<gene>
    <name evidence="10" type="primary">rnfB</name>
    <name evidence="14" type="ORF">IAC39_02935</name>
</gene>
<comment type="cofactor">
    <cofactor evidence="10">
        <name>[4Fe-4S] cluster</name>
        <dbReference type="ChEBI" id="CHEBI:49883"/>
    </cofactor>
    <text evidence="10">Binds 3 [4Fe-4S] clusters.</text>
</comment>
<feature type="binding site" evidence="10">
    <location>
        <position position="181"/>
    </location>
    <ligand>
        <name>[4Fe-4S] cluster</name>
        <dbReference type="ChEBI" id="CHEBI:49883"/>
        <label>3</label>
    </ligand>
</feature>
<dbReference type="GO" id="GO:0022900">
    <property type="term" value="P:electron transport chain"/>
    <property type="evidence" value="ECO:0007669"/>
    <property type="project" value="UniProtKB-UniRule"/>
</dbReference>
<keyword evidence="4 10" id="KW-0677">Repeat</keyword>
<evidence type="ECO:0000259" key="13">
    <source>
        <dbReference type="PROSITE" id="PS51656"/>
    </source>
</evidence>
<feature type="binding site" evidence="10">
    <location>
        <position position="185"/>
    </location>
    <ligand>
        <name>[4Fe-4S] cluster</name>
        <dbReference type="ChEBI" id="CHEBI:49883"/>
        <label>2</label>
    </ligand>
</feature>
<feature type="domain" description="4Fe-4S ferredoxin-type" evidence="12">
    <location>
        <begin position="209"/>
        <end position="239"/>
    </location>
</feature>
<reference evidence="14" key="1">
    <citation type="submission" date="2020-10" db="EMBL/GenBank/DDBJ databases">
        <authorList>
            <person name="Gilroy R."/>
        </authorList>
    </citation>
    <scope>NUCLEOTIDE SEQUENCE</scope>
    <source>
        <strain evidence="14">CHK33-4379</strain>
    </source>
</reference>
<evidence type="ECO:0000256" key="2">
    <source>
        <dbReference type="ARBA" id="ARBA00022485"/>
    </source>
</evidence>
<keyword evidence="7 10" id="KW-0408">Iron</keyword>
<comment type="caution">
    <text evidence="14">The sequence shown here is derived from an EMBL/GenBank/DDBJ whole genome shotgun (WGS) entry which is preliminary data.</text>
</comment>
<keyword evidence="2 10" id="KW-0004">4Fe-4S</keyword>
<feature type="binding site" evidence="10">
    <location>
        <position position="156"/>
    </location>
    <ligand>
        <name>[4Fe-4S] cluster</name>
        <dbReference type="ChEBI" id="CHEBI:49883"/>
        <label>3</label>
    </ligand>
</feature>
<dbReference type="PANTHER" id="PTHR43560">
    <property type="entry name" value="ION-TRANSLOCATING OXIDOREDUCTASE COMPLEX SUBUNIT B"/>
    <property type="match status" value="1"/>
</dbReference>
<organism evidence="14 15">
    <name type="scientific">Candidatus Faeciplasma pullistercoris</name>
    <dbReference type="NCBI Taxonomy" id="2840800"/>
    <lineage>
        <taxon>Bacteria</taxon>
        <taxon>Bacillati</taxon>
        <taxon>Bacillota</taxon>
        <taxon>Clostridia</taxon>
        <taxon>Eubacteriales</taxon>
        <taxon>Oscillospiraceae</taxon>
        <taxon>Oscillospiraceae incertae sedis</taxon>
        <taxon>Candidatus Faeciplasma</taxon>
    </lineage>
</organism>
<dbReference type="Pfam" id="PF00037">
    <property type="entry name" value="Fer4"/>
    <property type="match status" value="1"/>
</dbReference>
<dbReference type="Gene3D" id="3.30.70.20">
    <property type="match status" value="2"/>
</dbReference>
<proteinExistence type="inferred from homology"/>
<keyword evidence="5 10" id="KW-1278">Translocase</keyword>
<keyword evidence="9 10" id="KW-0472">Membrane</keyword>
<comment type="function">
    <text evidence="10">Part of a membrane-bound complex that couples electron transfer with translocation of ions across the membrane.</text>
</comment>
<dbReference type="PROSITE" id="PS00198">
    <property type="entry name" value="4FE4S_FER_1"/>
    <property type="match status" value="2"/>
</dbReference>
<dbReference type="InterPro" id="IPR010207">
    <property type="entry name" value="Elect_transpt_cplx_RnfB/RsxB"/>
</dbReference>
<keyword evidence="3 10" id="KW-0479">Metal-binding</keyword>
<dbReference type="Proteomes" id="UP000824136">
    <property type="component" value="Unassembled WGS sequence"/>
</dbReference>
<reference evidence="14" key="2">
    <citation type="journal article" date="2021" name="PeerJ">
        <title>Extensive microbial diversity within the chicken gut microbiome revealed by metagenomics and culture.</title>
        <authorList>
            <person name="Gilroy R."/>
            <person name="Ravi A."/>
            <person name="Getino M."/>
            <person name="Pursley I."/>
            <person name="Horton D.L."/>
            <person name="Alikhan N.F."/>
            <person name="Baker D."/>
            <person name="Gharbi K."/>
            <person name="Hall N."/>
            <person name="Watson M."/>
            <person name="Adriaenssens E.M."/>
            <person name="Foster-Nyarko E."/>
            <person name="Jarju S."/>
            <person name="Secka A."/>
            <person name="Antonio M."/>
            <person name="Oren A."/>
            <person name="Chaudhuri R.R."/>
            <person name="La Ragione R."/>
            <person name="Hildebrand F."/>
            <person name="Pallen M.J."/>
        </authorList>
    </citation>
    <scope>NUCLEOTIDE SEQUENCE</scope>
    <source>
        <strain evidence="14">CHK33-4379</strain>
    </source>
</reference>
<feature type="binding site" evidence="10">
    <location>
        <position position="175"/>
    </location>
    <ligand>
        <name>[4Fe-4S] cluster</name>
        <dbReference type="ChEBI" id="CHEBI:49883"/>
        <label>3</label>
    </ligand>
</feature>
<feature type="binding site" evidence="10">
    <location>
        <position position="53"/>
    </location>
    <ligand>
        <name>[4Fe-4S] cluster</name>
        <dbReference type="ChEBI" id="CHEBI:49883"/>
        <label>1</label>
    </ligand>
</feature>
<dbReference type="GO" id="GO:0046872">
    <property type="term" value="F:metal ion binding"/>
    <property type="evidence" value="ECO:0007669"/>
    <property type="project" value="UniProtKB-KW"/>
</dbReference>
<dbReference type="GO" id="GO:0009055">
    <property type="term" value="F:electron transfer activity"/>
    <property type="evidence" value="ECO:0007669"/>
    <property type="project" value="InterPro"/>
</dbReference>
<evidence type="ECO:0000256" key="11">
    <source>
        <dbReference type="SAM" id="Phobius"/>
    </source>
</evidence>
<comment type="similarity">
    <text evidence="10">Belongs to the 4Fe4S bacterial-type ferredoxin family. RnfB subfamily.</text>
</comment>
<dbReference type="NCBIfam" id="TIGR01944">
    <property type="entry name" value="rnfB"/>
    <property type="match status" value="1"/>
</dbReference>
<dbReference type="EMBL" id="DVLL01000012">
    <property type="protein sequence ID" value="HIT58655.1"/>
    <property type="molecule type" value="Genomic_DNA"/>
</dbReference>
<feature type="binding site" evidence="10">
    <location>
        <position position="142"/>
    </location>
    <ligand>
        <name>[4Fe-4S] cluster</name>
        <dbReference type="ChEBI" id="CHEBI:49883"/>
        <label>2</label>
    </ligand>
</feature>
<evidence type="ECO:0000256" key="8">
    <source>
        <dbReference type="ARBA" id="ARBA00023014"/>
    </source>
</evidence>
<dbReference type="InterPro" id="IPR017900">
    <property type="entry name" value="4Fe4S_Fe_S_CS"/>
</dbReference>
<evidence type="ECO:0000259" key="12">
    <source>
        <dbReference type="PROSITE" id="PS51379"/>
    </source>
</evidence>
<dbReference type="PROSITE" id="PS51656">
    <property type="entry name" value="4FE4S"/>
    <property type="match status" value="1"/>
</dbReference>
<keyword evidence="6 10" id="KW-0249">Electron transport</keyword>
<feature type="binding site" evidence="10">
    <location>
        <position position="146"/>
    </location>
    <ligand>
        <name>[4Fe-4S] cluster</name>
        <dbReference type="ChEBI" id="CHEBI:49883"/>
        <label>2</label>
    </ligand>
</feature>
<dbReference type="HAMAP" id="MF_00463">
    <property type="entry name" value="RsxB_RnfB"/>
    <property type="match status" value="1"/>
</dbReference>
<dbReference type="InterPro" id="IPR007202">
    <property type="entry name" value="4Fe-4S_dom"/>
</dbReference>
<keyword evidence="8 10" id="KW-0411">Iron-sulfur</keyword>
<dbReference type="Pfam" id="PF12838">
    <property type="entry name" value="Fer4_7"/>
    <property type="match status" value="1"/>
</dbReference>
<evidence type="ECO:0000256" key="3">
    <source>
        <dbReference type="ARBA" id="ARBA00022723"/>
    </source>
</evidence>
<dbReference type="InterPro" id="IPR050395">
    <property type="entry name" value="4Fe4S_Ferredoxin_RnfB"/>
</dbReference>
<keyword evidence="1 10" id="KW-0813">Transport</keyword>
<dbReference type="GO" id="GO:0051539">
    <property type="term" value="F:4 iron, 4 sulfur cluster binding"/>
    <property type="evidence" value="ECO:0007669"/>
    <property type="project" value="UniProtKB-UniRule"/>
</dbReference>
<feature type="binding site" evidence="10">
    <location>
        <position position="79"/>
    </location>
    <ligand>
        <name>[4Fe-4S] cluster</name>
        <dbReference type="ChEBI" id="CHEBI:49883"/>
        <label>1</label>
    </ligand>
</feature>
<comment type="subcellular location">
    <subcellularLocation>
        <location evidence="10">Cell membrane</location>
    </subcellularLocation>
</comment>
<keyword evidence="11" id="KW-1133">Transmembrane helix</keyword>
<feature type="binding site" evidence="10">
    <location>
        <position position="178"/>
    </location>
    <ligand>
        <name>[4Fe-4S] cluster</name>
        <dbReference type="ChEBI" id="CHEBI:49883"/>
        <label>3</label>
    </ligand>
</feature>
<sequence length="272" mass="28067">MNEVVSSILTAVGIVGGIGLVCALLLVVASKVMAVRVDERVAKVRQCLPGANCGACGFTGCDGYADALVNKPGTKTNLCVPGGDSTSRSISETLGVKFEDVIEQVAFVHCDGDENNTHKKYDYVGVETCKAAKLFYGGDGSCTYGCLGYGDCLRACPTGAICLKEGIAKINANVCIGCGICAKTCPNHIISMLPAVAKVAVTCSNKENGAAARKKCLNACIGCKKCEKSCPSGAVTATDNLAHVDYSLCTGCETCADVCPTHAIKRVNLAKS</sequence>
<keyword evidence="10" id="KW-1003">Cell membrane</keyword>
<evidence type="ECO:0000256" key="9">
    <source>
        <dbReference type="ARBA" id="ARBA00023136"/>
    </source>
</evidence>
<dbReference type="PROSITE" id="PS51379">
    <property type="entry name" value="4FE4S_FER_2"/>
    <property type="match status" value="3"/>
</dbReference>
<feature type="transmembrane region" description="Helical" evidence="11">
    <location>
        <begin position="6"/>
        <end position="28"/>
    </location>
</feature>
<dbReference type="GO" id="GO:0005886">
    <property type="term" value="C:plasma membrane"/>
    <property type="evidence" value="ECO:0007669"/>
    <property type="project" value="UniProtKB-SubCell"/>
</dbReference>
<evidence type="ECO:0000313" key="14">
    <source>
        <dbReference type="EMBL" id="HIT58655.1"/>
    </source>
</evidence>
<protein>
    <recommendedName>
        <fullName evidence="10">Ion-translocating oxidoreductase complex subunit B</fullName>
        <ecNumber evidence="10">7.-.-.-</ecNumber>
    </recommendedName>
    <alternativeName>
        <fullName evidence="10">Rnf electron transport complex subunit B</fullName>
    </alternativeName>
</protein>
<dbReference type="AlphaFoldDB" id="A0A9D1KJX9"/>
<comment type="subunit">
    <text evidence="10">The complex is composed of six subunits: RnfA, RnfB, RnfC, RnfD, RnfE and RnfG.</text>
</comment>
<accession>A0A9D1KJX9</accession>
<evidence type="ECO:0000256" key="6">
    <source>
        <dbReference type="ARBA" id="ARBA00022982"/>
    </source>
</evidence>
<dbReference type="CDD" id="cd10549">
    <property type="entry name" value="MtMvhB_like"/>
    <property type="match status" value="1"/>
</dbReference>
<feature type="binding site" evidence="10">
    <location>
        <position position="56"/>
    </location>
    <ligand>
        <name>[4Fe-4S] cluster</name>
        <dbReference type="ChEBI" id="CHEBI:49883"/>
        <label>1</label>
    </ligand>
</feature>
<dbReference type="PANTHER" id="PTHR43560:SF1">
    <property type="entry name" value="ION-TRANSLOCATING OXIDOREDUCTASE COMPLEX SUBUNIT B"/>
    <property type="match status" value="1"/>
</dbReference>
<comment type="caution">
    <text evidence="10">Lacks conserved residue(s) required for the propagation of feature annotation.</text>
</comment>
<feature type="domain" description="4Fe-4S ferredoxin-type" evidence="12">
    <location>
        <begin position="166"/>
        <end position="195"/>
    </location>
</feature>
<dbReference type="SUPFAM" id="SSF54862">
    <property type="entry name" value="4Fe-4S ferredoxins"/>
    <property type="match status" value="2"/>
</dbReference>
<feature type="binding site" evidence="10">
    <location>
        <position position="152"/>
    </location>
    <ligand>
        <name>[4Fe-4S] cluster</name>
        <dbReference type="ChEBI" id="CHEBI:49883"/>
        <label>2</label>
    </ligand>
</feature>
<evidence type="ECO:0000256" key="1">
    <source>
        <dbReference type="ARBA" id="ARBA00022448"/>
    </source>
</evidence>
<evidence type="ECO:0000256" key="4">
    <source>
        <dbReference type="ARBA" id="ARBA00022737"/>
    </source>
</evidence>
<feature type="domain" description="4Fe-4S" evidence="13">
    <location>
        <begin position="36"/>
        <end position="96"/>
    </location>
</feature>
<feature type="binding site" evidence="10">
    <location>
        <position position="61"/>
    </location>
    <ligand>
        <name>[4Fe-4S] cluster</name>
        <dbReference type="ChEBI" id="CHEBI:49883"/>
        <label>1</label>
    </ligand>
</feature>
<dbReference type="Gene3D" id="1.10.15.40">
    <property type="entry name" value="Electron transport complex subunit B, putative Fe-S cluster"/>
    <property type="match status" value="1"/>
</dbReference>
<feature type="domain" description="4Fe-4S ferredoxin-type" evidence="12">
    <location>
        <begin position="240"/>
        <end position="269"/>
    </location>
</feature>
<evidence type="ECO:0000313" key="15">
    <source>
        <dbReference type="Proteomes" id="UP000824136"/>
    </source>
</evidence>
<dbReference type="Pfam" id="PF04060">
    <property type="entry name" value="FeS"/>
    <property type="match status" value="1"/>
</dbReference>
<name>A0A9D1KJX9_9FIRM</name>
<evidence type="ECO:0000256" key="10">
    <source>
        <dbReference type="HAMAP-Rule" id="MF_00463"/>
    </source>
</evidence>
<dbReference type="EC" id="7.-.-.-" evidence="10"/>